<dbReference type="Proteomes" id="UP001515480">
    <property type="component" value="Unassembled WGS sequence"/>
</dbReference>
<feature type="chain" id="PRO_5044286879" description="SnoaL-like domain-containing protein" evidence="1">
    <location>
        <begin position="20"/>
        <end position="232"/>
    </location>
</feature>
<evidence type="ECO:0000313" key="2">
    <source>
        <dbReference type="EMBL" id="KAL1521712.1"/>
    </source>
</evidence>
<organism evidence="2 3">
    <name type="scientific">Prymnesium parvum</name>
    <name type="common">Toxic golden alga</name>
    <dbReference type="NCBI Taxonomy" id="97485"/>
    <lineage>
        <taxon>Eukaryota</taxon>
        <taxon>Haptista</taxon>
        <taxon>Haptophyta</taxon>
        <taxon>Prymnesiophyceae</taxon>
        <taxon>Prymnesiales</taxon>
        <taxon>Prymnesiaceae</taxon>
        <taxon>Prymnesium</taxon>
    </lineage>
</organism>
<sequence length="232" mass="25518">MLGCLLAATCALAPPSCSTQDLVATARSPSCVGRRSVLGAGVGLGLAALRPLPAAAKAKRADEYEPVAKNTDKYASGFVRKRTPVQLRQELLDNVFTPYQTAYNKKDYSALTKLFTADAKIVDGTDKKSPLVTASGAEYGSYISERVPYTDARFVPVSIVPEYDYDGVILKAVHVQYDLIHNNGFFRCYRRIVETPEGWKTDRELLPLDSARAYAKLSPKRDVFGHVYMQLS</sequence>
<gene>
    <name evidence="2" type="ORF">AB1Y20_021367</name>
</gene>
<keyword evidence="1" id="KW-0732">Signal</keyword>
<comment type="caution">
    <text evidence="2">The sequence shown here is derived from an EMBL/GenBank/DDBJ whole genome shotgun (WGS) entry which is preliminary data.</text>
</comment>
<name>A0AB34JKE6_PRYPA</name>
<reference evidence="2 3" key="1">
    <citation type="journal article" date="2024" name="Science">
        <title>Giant polyketide synthase enzymes in the biosynthesis of giant marine polyether toxins.</title>
        <authorList>
            <person name="Fallon T.R."/>
            <person name="Shende V.V."/>
            <person name="Wierzbicki I.H."/>
            <person name="Pendleton A.L."/>
            <person name="Watervoot N.F."/>
            <person name="Auber R.P."/>
            <person name="Gonzalez D.J."/>
            <person name="Wisecaver J.H."/>
            <person name="Moore B.S."/>
        </authorList>
    </citation>
    <scope>NUCLEOTIDE SEQUENCE [LARGE SCALE GENOMIC DNA]</scope>
    <source>
        <strain evidence="2 3">12B1</strain>
    </source>
</reference>
<evidence type="ECO:0008006" key="4">
    <source>
        <dbReference type="Google" id="ProtNLM"/>
    </source>
</evidence>
<proteinExistence type="predicted"/>
<dbReference type="AlphaFoldDB" id="A0AB34JKE6"/>
<dbReference type="EMBL" id="JBGBPQ010000007">
    <property type="protein sequence ID" value="KAL1521712.1"/>
    <property type="molecule type" value="Genomic_DNA"/>
</dbReference>
<protein>
    <recommendedName>
        <fullName evidence="4">SnoaL-like domain-containing protein</fullName>
    </recommendedName>
</protein>
<keyword evidence="3" id="KW-1185">Reference proteome</keyword>
<feature type="signal peptide" evidence="1">
    <location>
        <begin position="1"/>
        <end position="19"/>
    </location>
</feature>
<evidence type="ECO:0000256" key="1">
    <source>
        <dbReference type="SAM" id="SignalP"/>
    </source>
</evidence>
<evidence type="ECO:0000313" key="3">
    <source>
        <dbReference type="Proteomes" id="UP001515480"/>
    </source>
</evidence>
<accession>A0AB34JKE6</accession>